<name>A0A917K081_9ACTN</name>
<protein>
    <submittedName>
        <fullName evidence="2">Uncharacterized protein</fullName>
    </submittedName>
</protein>
<proteinExistence type="predicted"/>
<evidence type="ECO:0000313" key="3">
    <source>
        <dbReference type="Proteomes" id="UP000657574"/>
    </source>
</evidence>
<reference evidence="2" key="2">
    <citation type="submission" date="2020-09" db="EMBL/GenBank/DDBJ databases">
        <authorList>
            <person name="Sun Q."/>
            <person name="Ohkuma M."/>
        </authorList>
    </citation>
    <scope>NUCLEOTIDE SEQUENCE</scope>
    <source>
        <strain evidence="2">JCM 3086</strain>
    </source>
</reference>
<feature type="compositionally biased region" description="Basic and acidic residues" evidence="1">
    <location>
        <begin position="106"/>
        <end position="118"/>
    </location>
</feature>
<feature type="region of interest" description="Disordered" evidence="1">
    <location>
        <begin position="1"/>
        <end position="28"/>
    </location>
</feature>
<gene>
    <name evidence="2" type="ORF">GCM10010121_000690</name>
</gene>
<dbReference type="EMBL" id="BMQA01000001">
    <property type="protein sequence ID" value="GGI94204.1"/>
    <property type="molecule type" value="Genomic_DNA"/>
</dbReference>
<reference evidence="2" key="1">
    <citation type="journal article" date="2014" name="Int. J. Syst. Evol. Microbiol.">
        <title>Complete genome sequence of Corynebacterium casei LMG S-19264T (=DSM 44701T), isolated from a smear-ripened cheese.</title>
        <authorList>
            <consortium name="US DOE Joint Genome Institute (JGI-PGF)"/>
            <person name="Walter F."/>
            <person name="Albersmeier A."/>
            <person name="Kalinowski J."/>
            <person name="Ruckert C."/>
        </authorList>
    </citation>
    <scope>NUCLEOTIDE SEQUENCE</scope>
    <source>
        <strain evidence="2">JCM 3086</strain>
    </source>
</reference>
<keyword evidence="3" id="KW-1185">Reference proteome</keyword>
<evidence type="ECO:0000256" key="1">
    <source>
        <dbReference type="SAM" id="MobiDB-lite"/>
    </source>
</evidence>
<dbReference type="AlphaFoldDB" id="A0A917K081"/>
<dbReference type="Proteomes" id="UP000657574">
    <property type="component" value="Unassembled WGS sequence"/>
</dbReference>
<sequence length="118" mass="11974">MGTAAAAYAIRPSPGSKNPFAVPDASTNPAQKRYEATMRAGIAAGTSGSTFAATANSASSGSGFLVLRVYVPAQASVPSGEVPLPALSIQRRGGSRNSLPTCPGPDRGKVPRARWSES</sequence>
<comment type="caution">
    <text evidence="2">The sequence shown here is derived from an EMBL/GenBank/DDBJ whole genome shotgun (WGS) entry which is preliminary data.</text>
</comment>
<dbReference type="RefSeq" id="WP_189308906.1">
    <property type="nucleotide sequence ID" value="NZ_BMQA01000001.1"/>
</dbReference>
<evidence type="ECO:0000313" key="2">
    <source>
        <dbReference type="EMBL" id="GGI94204.1"/>
    </source>
</evidence>
<feature type="region of interest" description="Disordered" evidence="1">
    <location>
        <begin position="78"/>
        <end position="118"/>
    </location>
</feature>
<accession>A0A917K081</accession>
<organism evidence="2 3">
    <name type="scientific">Streptomyces brasiliensis</name>
    <dbReference type="NCBI Taxonomy" id="1954"/>
    <lineage>
        <taxon>Bacteria</taxon>
        <taxon>Bacillati</taxon>
        <taxon>Actinomycetota</taxon>
        <taxon>Actinomycetes</taxon>
        <taxon>Kitasatosporales</taxon>
        <taxon>Streptomycetaceae</taxon>
        <taxon>Streptomyces</taxon>
    </lineage>
</organism>